<dbReference type="InterPro" id="IPR016187">
    <property type="entry name" value="CTDL_fold"/>
</dbReference>
<organism evidence="4 5">
    <name type="scientific">Plectus sambesii</name>
    <dbReference type="NCBI Taxonomy" id="2011161"/>
    <lineage>
        <taxon>Eukaryota</taxon>
        <taxon>Metazoa</taxon>
        <taxon>Ecdysozoa</taxon>
        <taxon>Nematoda</taxon>
        <taxon>Chromadorea</taxon>
        <taxon>Plectida</taxon>
        <taxon>Plectina</taxon>
        <taxon>Plectoidea</taxon>
        <taxon>Plectidae</taxon>
        <taxon>Plectus</taxon>
    </lineage>
</organism>
<dbReference type="SUPFAM" id="SSF53300">
    <property type="entry name" value="vWA-like"/>
    <property type="match status" value="2"/>
</dbReference>
<keyword evidence="4" id="KW-1185">Reference proteome</keyword>
<dbReference type="Gene3D" id="3.10.100.10">
    <property type="entry name" value="Mannose-Binding Protein A, subunit A"/>
    <property type="match status" value="1"/>
</dbReference>
<feature type="domain" description="VWFA" evidence="3">
    <location>
        <begin position="383"/>
        <end position="545"/>
    </location>
</feature>
<evidence type="ECO:0000259" key="2">
    <source>
        <dbReference type="PROSITE" id="PS50041"/>
    </source>
</evidence>
<feature type="signal peptide" evidence="1">
    <location>
        <begin position="1"/>
        <end position="15"/>
    </location>
</feature>
<dbReference type="Pfam" id="PF00059">
    <property type="entry name" value="Lectin_C"/>
    <property type="match status" value="1"/>
</dbReference>
<dbReference type="AlphaFoldDB" id="A0A914UQX3"/>
<proteinExistence type="predicted"/>
<name>A0A914UQX3_9BILA</name>
<feature type="chain" id="PRO_5038032283" evidence="1">
    <location>
        <begin position="16"/>
        <end position="612"/>
    </location>
</feature>
<dbReference type="CDD" id="cd00037">
    <property type="entry name" value="CLECT"/>
    <property type="match status" value="1"/>
</dbReference>
<dbReference type="InterPro" id="IPR036465">
    <property type="entry name" value="vWFA_dom_sf"/>
</dbReference>
<evidence type="ECO:0000259" key="3">
    <source>
        <dbReference type="PROSITE" id="PS50234"/>
    </source>
</evidence>
<accession>A0A914UQX3</accession>
<dbReference type="SUPFAM" id="SSF56436">
    <property type="entry name" value="C-type lectin-like"/>
    <property type="match status" value="1"/>
</dbReference>
<protein>
    <submittedName>
        <fullName evidence="5">Uncharacterized protein</fullName>
    </submittedName>
</protein>
<feature type="domain" description="C-type lectin" evidence="2">
    <location>
        <begin position="30"/>
        <end position="152"/>
    </location>
</feature>
<dbReference type="Proteomes" id="UP000887566">
    <property type="component" value="Unplaced"/>
</dbReference>
<sequence>MLYLVTFLFIGTVVTFSTSCPDGWRQSDIIANKCYLIVTNKKNWFDAENYCKSAATNGHLTSITSAFEQANVNAIVSETQSSSICDNMWIGANDIQQISAFTWTDGMPFSYMKWKPGQPDSSPDKLCVAAEARSSGFWNTNDCGDEFCFICESNNQLPSTIPPTSPVSTPSPTLPPNSPCKNLDILFLIDESQSMHINNGFEAAKSFILNFTDTYKVIPDVRFAWITFNSKIWVQTPFMAAQDFKANVMNTNFNEGSTNFVLGFNAANYMISTYSGPSQQRQAVIIFVSDGNPNDGGGLDQVIAFTKHLRCYLNTRIIGLGVSEALTNAQTMKDAIGVGALDNCTESHYGDISNYAQIPIAGLPQVEQYLNCFSASIPTCNLDIMFVFENSELVNYTGRFLELGAMTQTISDYGINGNFNLSGDHLGIVFFSSAEGFNGAEYSRSGILDDPANNNTASFNYAQALSLLNNFNYKYQLGGASDVLLGLTMTSELLAYRQNVDKSANIPAIIIMGRGTFHDADNCCDSPIVVAQNLRAQYGAQMKGVLKRVACNRLLSTALLRGQTAAKGRAEQQIESSFSFEFIDQRTKSKSEIRSELISRVLLDWRRKTRSR</sequence>
<dbReference type="PANTHER" id="PTHR22803">
    <property type="entry name" value="MANNOSE, PHOSPHOLIPASE, LECTIN RECEPTOR RELATED"/>
    <property type="match status" value="1"/>
</dbReference>
<keyword evidence="1" id="KW-0732">Signal</keyword>
<dbReference type="WBParaSite" id="PSAMB.scaffold118size76503.g2470.t1">
    <property type="protein sequence ID" value="PSAMB.scaffold118size76503.g2470.t1"/>
    <property type="gene ID" value="PSAMB.scaffold118size76503.g2470"/>
</dbReference>
<dbReference type="PROSITE" id="PS50041">
    <property type="entry name" value="C_TYPE_LECTIN_2"/>
    <property type="match status" value="1"/>
</dbReference>
<evidence type="ECO:0000313" key="4">
    <source>
        <dbReference type="Proteomes" id="UP000887566"/>
    </source>
</evidence>
<feature type="domain" description="VWFA" evidence="3">
    <location>
        <begin position="184"/>
        <end position="370"/>
    </location>
</feature>
<dbReference type="CDD" id="cd01450">
    <property type="entry name" value="vWFA_subfamily_ECM"/>
    <property type="match status" value="1"/>
</dbReference>
<dbReference type="PROSITE" id="PS50234">
    <property type="entry name" value="VWFA"/>
    <property type="match status" value="2"/>
</dbReference>
<evidence type="ECO:0000256" key="1">
    <source>
        <dbReference type="SAM" id="SignalP"/>
    </source>
</evidence>
<dbReference type="SMART" id="SM00327">
    <property type="entry name" value="VWA"/>
    <property type="match status" value="2"/>
</dbReference>
<evidence type="ECO:0000313" key="5">
    <source>
        <dbReference type="WBParaSite" id="PSAMB.scaffold118size76503.g2470.t1"/>
    </source>
</evidence>
<dbReference type="InterPro" id="IPR016186">
    <property type="entry name" value="C-type_lectin-like/link_sf"/>
</dbReference>
<dbReference type="InterPro" id="IPR002035">
    <property type="entry name" value="VWF_A"/>
</dbReference>
<reference evidence="5" key="1">
    <citation type="submission" date="2022-11" db="UniProtKB">
        <authorList>
            <consortium name="WormBaseParasite"/>
        </authorList>
    </citation>
    <scope>IDENTIFICATION</scope>
</reference>
<dbReference type="Gene3D" id="3.40.50.410">
    <property type="entry name" value="von Willebrand factor, type A domain"/>
    <property type="match status" value="1"/>
</dbReference>
<dbReference type="InterPro" id="IPR050111">
    <property type="entry name" value="C-type_lectin/snaclec_domain"/>
</dbReference>
<dbReference type="InterPro" id="IPR001304">
    <property type="entry name" value="C-type_lectin-like"/>
</dbReference>
<dbReference type="Pfam" id="PF00092">
    <property type="entry name" value="VWA"/>
    <property type="match status" value="1"/>
</dbReference>
<dbReference type="SMART" id="SM00034">
    <property type="entry name" value="CLECT"/>
    <property type="match status" value="1"/>
</dbReference>